<dbReference type="EMBL" id="PPXG01000002">
    <property type="protein sequence ID" value="POH84131.1"/>
    <property type="molecule type" value="Genomic_DNA"/>
</dbReference>
<reference evidence="2 7" key="1">
    <citation type="submission" date="2014-03" db="EMBL/GenBank/DDBJ databases">
        <title>Complete genome sequence of Pseudomonas stutzeri 19SMN4.</title>
        <authorList>
            <person name="Brunet-Galmes I."/>
            <person name="Nogales B."/>
            <person name="Busquets A."/>
            <person name="Pena A."/>
            <person name="Gomila M."/>
            <person name="Garcia-Valdes E."/>
            <person name="Lalucat J."/>
            <person name="Bennasar A."/>
            <person name="Bosch R."/>
        </authorList>
    </citation>
    <scope>NUCLEOTIDE SEQUENCE [LARGE SCALE GENOMIC DNA]</scope>
    <source>
        <strain evidence="2 7">19SMN4</strain>
    </source>
</reference>
<dbReference type="EMBL" id="JXXD01000391">
    <property type="protein sequence ID" value="KIZ32503.1"/>
    <property type="molecule type" value="Genomic_DNA"/>
</dbReference>
<dbReference type="Proteomes" id="UP001158500">
    <property type="component" value="Unassembled WGS sequence"/>
</dbReference>
<sequence>MNFLACDGDWLQGADGSPICSGSLVALTVEEMQSLYGSALTWDQVSELQGEAIVLFATVFGFLVLKKALKQ</sequence>
<dbReference type="EMBL" id="CP007509">
    <property type="protein sequence ID" value="AHY43860.1"/>
    <property type="molecule type" value="Genomic_DNA"/>
</dbReference>
<name>A0A023WVV2_STUST</name>
<dbReference type="Proteomes" id="UP000237068">
    <property type="component" value="Unassembled WGS sequence"/>
</dbReference>
<reference evidence="4" key="4">
    <citation type="submission" date="2022-09" db="EMBL/GenBank/DDBJ databases">
        <title>Intensive care unit water sources are persistently colonized with multi-drug resistant bacteria and are the site of extensive horizontal gene transfer of antibiotic resistance genes.</title>
        <authorList>
            <person name="Diorio-Toth L."/>
        </authorList>
    </citation>
    <scope>NUCLEOTIDE SEQUENCE</scope>
    <source>
        <strain evidence="4">GD03947</strain>
    </source>
</reference>
<evidence type="ECO:0000313" key="9">
    <source>
        <dbReference type="Proteomes" id="UP000235925"/>
    </source>
</evidence>
<dbReference type="RefSeq" id="WP_015277797.1">
    <property type="nucleotide sequence ID" value="NZ_CAHPQS010000002.1"/>
</dbReference>
<evidence type="ECO:0000313" key="6">
    <source>
        <dbReference type="EMBL" id="POH84131.1"/>
    </source>
</evidence>
<accession>A0A023WVV2</accession>
<dbReference type="EMBL" id="POUN01000003">
    <property type="protein sequence ID" value="PNF80752.1"/>
    <property type="molecule type" value="Genomic_DNA"/>
</dbReference>
<reference evidence="3 8" key="2">
    <citation type="submission" date="2014-11" db="EMBL/GenBank/DDBJ databases">
        <title>Genomics and ecophysiology of heterotrophic nitrogen fixing bacteria isolated from estuarine surface water.</title>
        <authorList>
            <person name="Bentzon-Tilia M."/>
            <person name="Severin I."/>
            <person name="Hansen L.H."/>
            <person name="Riemann L."/>
        </authorList>
    </citation>
    <scope>NUCLEOTIDE SEQUENCE [LARGE SCALE GENOMIC DNA]</scope>
    <source>
        <strain evidence="3 8">BAL361</strain>
    </source>
</reference>
<dbReference type="KEGG" id="pstu:UIB01_15820"/>
<evidence type="ECO:0000313" key="4">
    <source>
        <dbReference type="EMBL" id="MDH1235139.1"/>
    </source>
</evidence>
<evidence type="ECO:0000313" key="2">
    <source>
        <dbReference type="EMBL" id="AHY43860.1"/>
    </source>
</evidence>
<evidence type="ECO:0000256" key="1">
    <source>
        <dbReference type="SAM" id="Phobius"/>
    </source>
</evidence>
<keyword evidence="1" id="KW-0812">Transmembrane</keyword>
<evidence type="ECO:0000313" key="5">
    <source>
        <dbReference type="EMBL" id="PNF80752.1"/>
    </source>
</evidence>
<dbReference type="PATRIC" id="fig|316.105.peg.3469"/>
<dbReference type="Proteomes" id="UP000032439">
    <property type="component" value="Unassembled WGS sequence"/>
</dbReference>
<dbReference type="GeneID" id="99794184"/>
<dbReference type="OrthoDB" id="6078555at2"/>
<feature type="transmembrane region" description="Helical" evidence="1">
    <location>
        <begin position="48"/>
        <end position="65"/>
    </location>
</feature>
<evidence type="ECO:0000313" key="8">
    <source>
        <dbReference type="Proteomes" id="UP000032439"/>
    </source>
</evidence>
<reference evidence="9 10" key="3">
    <citation type="submission" date="2018-01" db="EMBL/GenBank/DDBJ databases">
        <title>Denitrification phenotypes of diverse strains of Pseudomonas stutzeri.</title>
        <authorList>
            <person name="Milligan D.A."/>
            <person name="Bergaust L."/>
            <person name="Bakken L.R."/>
            <person name="Frostegard A."/>
        </authorList>
    </citation>
    <scope>NUCLEOTIDE SEQUENCE [LARGE SCALE GENOMIC DNA]</scope>
    <source>
        <strain evidence="6 10">24a13</strain>
        <strain evidence="5 9">KC</strain>
    </source>
</reference>
<gene>
    <name evidence="6" type="ORF">CXK91_06065</name>
    <name evidence="5" type="ORF">CXK92_11100</name>
    <name evidence="3" type="ORF">LO50_23665</name>
    <name evidence="4" type="ORF">N5C32_03700</name>
    <name evidence="2" type="ORF">UIB01_15820</name>
</gene>
<proteinExistence type="predicted"/>
<evidence type="ECO:0000313" key="10">
    <source>
        <dbReference type="Proteomes" id="UP000237068"/>
    </source>
</evidence>
<protein>
    <submittedName>
        <fullName evidence="2">Uncharacterized protein</fullName>
    </submittedName>
</protein>
<dbReference type="AlphaFoldDB" id="A0A023WVV2"/>
<dbReference type="EMBL" id="JAOCAE010000002">
    <property type="protein sequence ID" value="MDH1235139.1"/>
    <property type="molecule type" value="Genomic_DNA"/>
</dbReference>
<evidence type="ECO:0000313" key="3">
    <source>
        <dbReference type="EMBL" id="KIZ32503.1"/>
    </source>
</evidence>
<evidence type="ECO:0000313" key="7">
    <source>
        <dbReference type="Proteomes" id="UP000025238"/>
    </source>
</evidence>
<organism evidence="2 7">
    <name type="scientific">Stutzerimonas stutzeri</name>
    <name type="common">Pseudomonas stutzeri</name>
    <dbReference type="NCBI Taxonomy" id="316"/>
    <lineage>
        <taxon>Bacteria</taxon>
        <taxon>Pseudomonadati</taxon>
        <taxon>Pseudomonadota</taxon>
        <taxon>Gammaproteobacteria</taxon>
        <taxon>Pseudomonadales</taxon>
        <taxon>Pseudomonadaceae</taxon>
        <taxon>Stutzerimonas</taxon>
    </lineage>
</organism>
<keyword evidence="1" id="KW-1133">Transmembrane helix</keyword>
<keyword evidence="1" id="KW-0472">Membrane</keyword>
<dbReference type="Proteomes" id="UP000235925">
    <property type="component" value="Unassembled WGS sequence"/>
</dbReference>
<dbReference type="Proteomes" id="UP000025238">
    <property type="component" value="Chromosome"/>
</dbReference>